<feature type="compositionally biased region" description="Basic residues" evidence="1">
    <location>
        <begin position="291"/>
        <end position="302"/>
    </location>
</feature>
<evidence type="ECO:0000313" key="3">
    <source>
        <dbReference type="Proteomes" id="UP000673691"/>
    </source>
</evidence>
<sequence length="302" mass="34115">MLAIFYSILEEPVESTVDVQMQVGAVPKTSGSTWTGTCSILYDRRQEPYPRERHYAVPTWQADLPDLRHRSRLRKYRVRRVRDERRPRCSGRPKNQDVTPGKESTRDGGPPHRLEVAPFVLQPLEAVRHRFPHFPAAQDDPYESRIYVPSQVRGTPEVQRPAELRAAVARRWREVRQVAVSRTGEAHEVEDAGEKGGVGIRERSTDGISGQGRVTIGQSAQEGARLRTSVWRETTSSKRRHAGTKVFAAHVHGDDVAVLRRQLRCSKRRRPPPPPSTGPCCASVEAAVPGHNKKRRPGERFL</sequence>
<evidence type="ECO:0000256" key="1">
    <source>
        <dbReference type="SAM" id="MobiDB-lite"/>
    </source>
</evidence>
<dbReference type="OrthoDB" id="365981at2759"/>
<evidence type="ECO:0000313" key="2">
    <source>
        <dbReference type="EMBL" id="KAG5455714.1"/>
    </source>
</evidence>
<proteinExistence type="predicted"/>
<feature type="compositionally biased region" description="Basic and acidic residues" evidence="1">
    <location>
        <begin position="103"/>
        <end position="112"/>
    </location>
</feature>
<feature type="region of interest" description="Disordered" evidence="1">
    <location>
        <begin position="81"/>
        <end position="112"/>
    </location>
</feature>
<dbReference type="AlphaFoldDB" id="A0A8H7ZLR4"/>
<organism evidence="2 3">
    <name type="scientific">Olpidium bornovanus</name>
    <dbReference type="NCBI Taxonomy" id="278681"/>
    <lineage>
        <taxon>Eukaryota</taxon>
        <taxon>Fungi</taxon>
        <taxon>Fungi incertae sedis</taxon>
        <taxon>Olpidiomycota</taxon>
        <taxon>Olpidiomycotina</taxon>
        <taxon>Olpidiomycetes</taxon>
        <taxon>Olpidiales</taxon>
        <taxon>Olpidiaceae</taxon>
        <taxon>Olpidium</taxon>
    </lineage>
</organism>
<protein>
    <submittedName>
        <fullName evidence="2">Uncharacterized protein</fullName>
    </submittedName>
</protein>
<gene>
    <name evidence="2" type="ORF">BJ554DRAFT_4779</name>
</gene>
<accession>A0A8H7ZLR4</accession>
<reference evidence="2 3" key="1">
    <citation type="journal article" name="Sci. Rep.">
        <title>Genome-scale phylogenetic analyses confirm Olpidium as the closest living zoosporic fungus to the non-flagellated, terrestrial fungi.</title>
        <authorList>
            <person name="Chang Y."/>
            <person name="Rochon D."/>
            <person name="Sekimoto S."/>
            <person name="Wang Y."/>
            <person name="Chovatia M."/>
            <person name="Sandor L."/>
            <person name="Salamov A."/>
            <person name="Grigoriev I.V."/>
            <person name="Stajich J.E."/>
            <person name="Spatafora J.W."/>
        </authorList>
    </citation>
    <scope>NUCLEOTIDE SEQUENCE [LARGE SCALE GENOMIC DNA]</scope>
    <source>
        <strain evidence="2">S191</strain>
    </source>
</reference>
<name>A0A8H7ZLR4_9FUNG</name>
<dbReference type="Proteomes" id="UP000673691">
    <property type="component" value="Unassembled WGS sequence"/>
</dbReference>
<dbReference type="EMBL" id="JAEFCI010012909">
    <property type="protein sequence ID" value="KAG5455714.1"/>
    <property type="molecule type" value="Genomic_DNA"/>
</dbReference>
<keyword evidence="3" id="KW-1185">Reference proteome</keyword>
<feature type="region of interest" description="Disordered" evidence="1">
    <location>
        <begin position="264"/>
        <end position="302"/>
    </location>
</feature>
<comment type="caution">
    <text evidence="2">The sequence shown here is derived from an EMBL/GenBank/DDBJ whole genome shotgun (WGS) entry which is preliminary data.</text>
</comment>